<dbReference type="SUPFAM" id="SSF103473">
    <property type="entry name" value="MFS general substrate transporter"/>
    <property type="match status" value="1"/>
</dbReference>
<dbReference type="InterPro" id="IPR011701">
    <property type="entry name" value="MFS"/>
</dbReference>
<feature type="transmembrane region" description="Helical" evidence="4">
    <location>
        <begin position="49"/>
        <end position="66"/>
    </location>
</feature>
<evidence type="ECO:0000256" key="3">
    <source>
        <dbReference type="ARBA" id="ARBA00023136"/>
    </source>
</evidence>
<feature type="transmembrane region" description="Helical" evidence="4">
    <location>
        <begin position="246"/>
        <end position="269"/>
    </location>
</feature>
<feature type="transmembrane region" description="Helical" evidence="4">
    <location>
        <begin position="289"/>
        <end position="315"/>
    </location>
</feature>
<evidence type="ECO:0000256" key="2">
    <source>
        <dbReference type="ARBA" id="ARBA00022989"/>
    </source>
</evidence>
<dbReference type="Pfam" id="PF07690">
    <property type="entry name" value="MFS_1"/>
    <property type="match status" value="1"/>
</dbReference>
<dbReference type="RefSeq" id="WP_271885337.1">
    <property type="nucleotide sequence ID" value="NZ_CP067136.1"/>
</dbReference>
<feature type="signal peptide" evidence="5">
    <location>
        <begin position="1"/>
        <end position="25"/>
    </location>
</feature>
<gene>
    <name evidence="6" type="ORF">JHX87_09625</name>
</gene>
<name>A0ABY7SIS2_9RHOB</name>
<feature type="transmembrane region" description="Helical" evidence="4">
    <location>
        <begin position="73"/>
        <end position="92"/>
    </location>
</feature>
<sequence>MTSRSALALLCLVVVCGMSPWFATAAVLTDMAREGGFGHARQALLSSGVQAGFVIGALISAMLGLSDRFDPRRVMACAALMNAIATAGLFLVPLGSDAAIGLRVIAGAGFAGIYPPGMKIAVGWSRRQRGLVVGLLVGALTFGSALPYLFAWWGAAEWRPVVAAASLASACAAIGSFAMRLGPHHARAAAFSPRAIRLMWTDQRVRSATGGYLGHMWELYAMWGWIGAAAAAGYAQRIPPEQAQQLAALTAFLAISTGALFCAPAGLLADRIGKAPVSAMAMLGSGSMAVAVALCFGGPVWLSFLLILCWGALIIPDSAQFSAIIADAAPPEAAGSLMAMQTALGFALSIVTVQITPVIAAWLGWPGALALMALGPTFGIAALRPLLAKRQVQGSP</sequence>
<keyword evidence="3 4" id="KW-0472">Membrane</keyword>
<dbReference type="Gene3D" id="1.20.1250.20">
    <property type="entry name" value="MFS general substrate transporter like domains"/>
    <property type="match status" value="1"/>
</dbReference>
<feature type="transmembrane region" description="Helical" evidence="4">
    <location>
        <begin position="98"/>
        <end position="118"/>
    </location>
</feature>
<dbReference type="PANTHER" id="PTHR23521:SF3">
    <property type="entry name" value="MFS TRANSPORTER"/>
    <property type="match status" value="1"/>
</dbReference>
<evidence type="ECO:0000313" key="6">
    <source>
        <dbReference type="EMBL" id="WCR05796.1"/>
    </source>
</evidence>
<dbReference type="EMBL" id="CP067136">
    <property type="protein sequence ID" value="WCR05796.1"/>
    <property type="molecule type" value="Genomic_DNA"/>
</dbReference>
<evidence type="ECO:0000256" key="5">
    <source>
        <dbReference type="SAM" id="SignalP"/>
    </source>
</evidence>
<feature type="transmembrane region" description="Helical" evidence="4">
    <location>
        <begin position="130"/>
        <end position="155"/>
    </location>
</feature>
<feature type="transmembrane region" description="Helical" evidence="4">
    <location>
        <begin position="161"/>
        <end position="179"/>
    </location>
</feature>
<evidence type="ECO:0000256" key="1">
    <source>
        <dbReference type="ARBA" id="ARBA00022692"/>
    </source>
</evidence>
<organism evidence="6 7">
    <name type="scientific">Paracoccus fistulariae</name>
    <dbReference type="NCBI Taxonomy" id="658446"/>
    <lineage>
        <taxon>Bacteria</taxon>
        <taxon>Pseudomonadati</taxon>
        <taxon>Pseudomonadota</taxon>
        <taxon>Alphaproteobacteria</taxon>
        <taxon>Rhodobacterales</taxon>
        <taxon>Paracoccaceae</taxon>
        <taxon>Paracoccus</taxon>
    </lineage>
</organism>
<keyword evidence="2 4" id="KW-1133">Transmembrane helix</keyword>
<feature type="chain" id="PRO_5046094269" evidence="5">
    <location>
        <begin position="26"/>
        <end position="396"/>
    </location>
</feature>
<proteinExistence type="predicted"/>
<feature type="transmembrane region" description="Helical" evidence="4">
    <location>
        <begin position="369"/>
        <end position="387"/>
    </location>
</feature>
<feature type="transmembrane region" description="Helical" evidence="4">
    <location>
        <begin position="343"/>
        <end position="363"/>
    </location>
</feature>
<reference evidence="6 7" key="1">
    <citation type="submission" date="2021-01" db="EMBL/GenBank/DDBJ databases">
        <title>Biogeographic distribution of Paracoccus.</title>
        <authorList>
            <person name="Hollensteiner J."/>
            <person name="Leineberger J."/>
            <person name="Brinkhoff T."/>
            <person name="Daniel R."/>
        </authorList>
    </citation>
    <scope>NUCLEOTIDE SEQUENCE [LARGE SCALE GENOMIC DNA]</scope>
    <source>
        <strain evidence="6 7">KCTC 22803</strain>
    </source>
</reference>
<keyword evidence="1 4" id="KW-0812">Transmembrane</keyword>
<keyword evidence="5" id="KW-0732">Signal</keyword>
<dbReference type="InterPro" id="IPR036259">
    <property type="entry name" value="MFS_trans_sf"/>
</dbReference>
<dbReference type="CDD" id="cd06174">
    <property type="entry name" value="MFS"/>
    <property type="match status" value="1"/>
</dbReference>
<evidence type="ECO:0000256" key="4">
    <source>
        <dbReference type="SAM" id="Phobius"/>
    </source>
</evidence>
<dbReference type="Proteomes" id="UP001219349">
    <property type="component" value="Chromosome"/>
</dbReference>
<evidence type="ECO:0000313" key="7">
    <source>
        <dbReference type="Proteomes" id="UP001219349"/>
    </source>
</evidence>
<dbReference type="PANTHER" id="PTHR23521">
    <property type="entry name" value="TRANSPORTER MFS SUPERFAMILY"/>
    <property type="match status" value="1"/>
</dbReference>
<accession>A0ABY7SIS2</accession>
<keyword evidence="7" id="KW-1185">Reference proteome</keyword>
<protein>
    <submittedName>
        <fullName evidence="6">MFS transporter</fullName>
    </submittedName>
</protein>